<dbReference type="RefSeq" id="WP_095135143.1">
    <property type="nucleotide sequence ID" value="NZ_NIBG01000023.1"/>
</dbReference>
<keyword evidence="3" id="KW-0813">Transport</keyword>
<evidence type="ECO:0000256" key="8">
    <source>
        <dbReference type="SAM" id="Phobius"/>
    </source>
</evidence>
<protein>
    <recommendedName>
        <fullName evidence="11">AI-2E family transporter</fullName>
    </recommendedName>
</protein>
<feature type="transmembrane region" description="Helical" evidence="8">
    <location>
        <begin position="271"/>
        <end position="292"/>
    </location>
</feature>
<dbReference type="GO" id="GO:0055085">
    <property type="term" value="P:transmembrane transport"/>
    <property type="evidence" value="ECO:0007669"/>
    <property type="project" value="TreeGrafter"/>
</dbReference>
<organism evidence="9 10">
    <name type="scientific">Anaeromicrobium sediminis</name>
    <dbReference type="NCBI Taxonomy" id="1478221"/>
    <lineage>
        <taxon>Bacteria</taxon>
        <taxon>Bacillati</taxon>
        <taxon>Bacillota</taxon>
        <taxon>Clostridia</taxon>
        <taxon>Peptostreptococcales</taxon>
        <taxon>Thermotaleaceae</taxon>
        <taxon>Anaeromicrobium</taxon>
    </lineage>
</organism>
<keyword evidence="4" id="KW-1003">Cell membrane</keyword>
<dbReference type="AlphaFoldDB" id="A0A267MFQ4"/>
<gene>
    <name evidence="9" type="ORF">CCE28_18115</name>
</gene>
<feature type="transmembrane region" description="Helical" evidence="8">
    <location>
        <begin position="12"/>
        <end position="29"/>
    </location>
</feature>
<evidence type="ECO:0000313" key="10">
    <source>
        <dbReference type="Proteomes" id="UP000216024"/>
    </source>
</evidence>
<evidence type="ECO:0000256" key="2">
    <source>
        <dbReference type="ARBA" id="ARBA00009773"/>
    </source>
</evidence>
<dbReference type="GO" id="GO:0005886">
    <property type="term" value="C:plasma membrane"/>
    <property type="evidence" value="ECO:0007669"/>
    <property type="project" value="UniProtKB-SubCell"/>
</dbReference>
<reference evidence="9 10" key="1">
    <citation type="submission" date="2017-06" db="EMBL/GenBank/DDBJ databases">
        <title>Draft genome sequence of anaerobic fermentative bacterium Anaeromicrobium sediminis DY2726D isolated from West Pacific Ocean sediments.</title>
        <authorList>
            <person name="Zeng X."/>
        </authorList>
    </citation>
    <scope>NUCLEOTIDE SEQUENCE [LARGE SCALE GENOMIC DNA]</scope>
    <source>
        <strain evidence="9 10">DY2726D</strain>
    </source>
</reference>
<evidence type="ECO:0000313" key="9">
    <source>
        <dbReference type="EMBL" id="PAB57738.1"/>
    </source>
</evidence>
<keyword evidence="5 8" id="KW-0812">Transmembrane</keyword>
<dbReference type="InterPro" id="IPR002549">
    <property type="entry name" value="AI-2E-like"/>
</dbReference>
<evidence type="ECO:0008006" key="11">
    <source>
        <dbReference type="Google" id="ProtNLM"/>
    </source>
</evidence>
<comment type="subcellular location">
    <subcellularLocation>
        <location evidence="1">Cell membrane</location>
        <topology evidence="1">Multi-pass membrane protein</topology>
    </subcellularLocation>
</comment>
<evidence type="ECO:0000256" key="1">
    <source>
        <dbReference type="ARBA" id="ARBA00004651"/>
    </source>
</evidence>
<keyword evidence="10" id="KW-1185">Reference proteome</keyword>
<comment type="caution">
    <text evidence="9">The sequence shown here is derived from an EMBL/GenBank/DDBJ whole genome shotgun (WGS) entry which is preliminary data.</text>
</comment>
<evidence type="ECO:0000256" key="3">
    <source>
        <dbReference type="ARBA" id="ARBA00022448"/>
    </source>
</evidence>
<evidence type="ECO:0000256" key="7">
    <source>
        <dbReference type="ARBA" id="ARBA00023136"/>
    </source>
</evidence>
<evidence type="ECO:0000256" key="5">
    <source>
        <dbReference type="ARBA" id="ARBA00022692"/>
    </source>
</evidence>
<name>A0A267MFQ4_9FIRM</name>
<proteinExistence type="inferred from homology"/>
<keyword evidence="6 8" id="KW-1133">Transmembrane helix</keyword>
<sequence>MINKYREFIEKYLIVIGGLIILGLLYKNVDNIKAISVKFFSILTPFIIGFIIAYLLNPLIELVSRRLNMKRGLSILGVYTLFFIGLISLFTVLIPTIVKSSIDIVNNVPTGTEDMYRYLKKITTPEIRDLVLNGLEEVKGKIPLFLTSIFSNIGDLFQGFTSFIITIGMSIIISIYSTIDKDNLIKLAKDVIYTLLGKERAHKTIYVLNNCNGIFKKFIGGISLEASIVGVIAIVGFFFMKIKYATLLGIIIGITNIIPYVGPFIGATPAVLVTLFYSPIKALSVAIFILILQQFDANFLNPKIMGNVVGLSPVWILFALAVGGGYFGILGMILAVPIAAIIKIFLVPLIREFE</sequence>
<dbReference type="OrthoDB" id="9793390at2"/>
<comment type="similarity">
    <text evidence="2">Belongs to the autoinducer-2 exporter (AI-2E) (TC 2.A.86) family.</text>
</comment>
<feature type="transmembrane region" description="Helical" evidence="8">
    <location>
        <begin position="35"/>
        <end position="56"/>
    </location>
</feature>
<keyword evidence="7 8" id="KW-0472">Membrane</keyword>
<evidence type="ECO:0000256" key="4">
    <source>
        <dbReference type="ARBA" id="ARBA00022475"/>
    </source>
</evidence>
<dbReference type="Proteomes" id="UP000216024">
    <property type="component" value="Unassembled WGS sequence"/>
</dbReference>
<dbReference type="Pfam" id="PF01594">
    <property type="entry name" value="AI-2E_transport"/>
    <property type="match status" value="1"/>
</dbReference>
<feature type="transmembrane region" description="Helical" evidence="8">
    <location>
        <begin position="156"/>
        <end position="179"/>
    </location>
</feature>
<dbReference type="EMBL" id="NIBG01000023">
    <property type="protein sequence ID" value="PAB57738.1"/>
    <property type="molecule type" value="Genomic_DNA"/>
</dbReference>
<feature type="transmembrane region" description="Helical" evidence="8">
    <location>
        <begin position="244"/>
        <end position="265"/>
    </location>
</feature>
<evidence type="ECO:0000256" key="6">
    <source>
        <dbReference type="ARBA" id="ARBA00022989"/>
    </source>
</evidence>
<dbReference type="PANTHER" id="PTHR21716">
    <property type="entry name" value="TRANSMEMBRANE PROTEIN"/>
    <property type="match status" value="1"/>
</dbReference>
<accession>A0A267MFQ4</accession>
<feature type="transmembrane region" description="Helical" evidence="8">
    <location>
        <begin position="76"/>
        <end position="98"/>
    </location>
</feature>
<dbReference type="PANTHER" id="PTHR21716:SF53">
    <property type="entry name" value="PERMEASE PERM-RELATED"/>
    <property type="match status" value="1"/>
</dbReference>